<evidence type="ECO:0000313" key="3">
    <source>
        <dbReference type="EMBL" id="KZV84701.1"/>
    </source>
</evidence>
<proteinExistence type="inferred from homology"/>
<name>A0A165DJL1_EXIGL</name>
<dbReference type="InParanoid" id="A0A165DJL1"/>
<comment type="similarity">
    <text evidence="1">Belongs to the PIH1 family.</text>
</comment>
<gene>
    <name evidence="3" type="ORF">EXIGLDRAFT_753699</name>
</gene>
<dbReference type="STRING" id="1314781.A0A165DJL1"/>
<protein>
    <recommendedName>
        <fullName evidence="2">PIH1 N-terminal domain-containing protein</fullName>
    </recommendedName>
</protein>
<dbReference type="AlphaFoldDB" id="A0A165DJL1"/>
<dbReference type="InterPro" id="IPR012981">
    <property type="entry name" value="PIH1_N"/>
</dbReference>
<sequence>MPPPSSSKIKRVSITPTPGLVVKVRRTDGRGPAKVFLNIAYDAHVPRPPSVSPDTVKAALTGGPSGTYSVPLIVSDARNARDKAGAESTVVDVVFSPDIGTWMKDADFQRFIIELSLQRVEERHNMKFDRDTLAFPNIRSKGPLEARDVLLPSTDGGDVSATSSKLLIEEVPSASTVRTPKWRWTQDADSGALQIVVDVPALTRALYAQTALDLEPRRLLLETTGLYALDVSLDTLPRAINVDSASAEWRVGAGQLVISV</sequence>
<keyword evidence="4" id="KW-1185">Reference proteome</keyword>
<dbReference type="Pfam" id="PF08190">
    <property type="entry name" value="PIH1"/>
    <property type="match status" value="1"/>
</dbReference>
<dbReference type="PANTHER" id="PTHR22997">
    <property type="entry name" value="PIH1 DOMAIN-CONTAINING PROTEIN 1"/>
    <property type="match status" value="1"/>
</dbReference>
<dbReference type="OrthoDB" id="5135119at2759"/>
<reference evidence="3 4" key="1">
    <citation type="journal article" date="2016" name="Mol. Biol. Evol.">
        <title>Comparative Genomics of Early-Diverging Mushroom-Forming Fungi Provides Insights into the Origins of Lignocellulose Decay Capabilities.</title>
        <authorList>
            <person name="Nagy L.G."/>
            <person name="Riley R."/>
            <person name="Tritt A."/>
            <person name="Adam C."/>
            <person name="Daum C."/>
            <person name="Floudas D."/>
            <person name="Sun H."/>
            <person name="Yadav J.S."/>
            <person name="Pangilinan J."/>
            <person name="Larsson K.H."/>
            <person name="Matsuura K."/>
            <person name="Barry K."/>
            <person name="Labutti K."/>
            <person name="Kuo R."/>
            <person name="Ohm R.A."/>
            <person name="Bhattacharya S.S."/>
            <person name="Shirouzu T."/>
            <person name="Yoshinaga Y."/>
            <person name="Martin F.M."/>
            <person name="Grigoriev I.V."/>
            <person name="Hibbett D.S."/>
        </authorList>
    </citation>
    <scope>NUCLEOTIDE SEQUENCE [LARGE SCALE GENOMIC DNA]</scope>
    <source>
        <strain evidence="3 4">HHB12029</strain>
    </source>
</reference>
<dbReference type="PANTHER" id="PTHR22997:SF0">
    <property type="entry name" value="PIH1 DOMAIN-CONTAINING PROTEIN 1"/>
    <property type="match status" value="1"/>
</dbReference>
<dbReference type="EMBL" id="KV426214">
    <property type="protein sequence ID" value="KZV84701.1"/>
    <property type="molecule type" value="Genomic_DNA"/>
</dbReference>
<accession>A0A165DJL1</accession>
<evidence type="ECO:0000256" key="1">
    <source>
        <dbReference type="ARBA" id="ARBA00008511"/>
    </source>
</evidence>
<organism evidence="3 4">
    <name type="scientific">Exidia glandulosa HHB12029</name>
    <dbReference type="NCBI Taxonomy" id="1314781"/>
    <lineage>
        <taxon>Eukaryota</taxon>
        <taxon>Fungi</taxon>
        <taxon>Dikarya</taxon>
        <taxon>Basidiomycota</taxon>
        <taxon>Agaricomycotina</taxon>
        <taxon>Agaricomycetes</taxon>
        <taxon>Auriculariales</taxon>
        <taxon>Exidiaceae</taxon>
        <taxon>Exidia</taxon>
    </lineage>
</organism>
<feature type="domain" description="PIH1 N-terminal" evidence="2">
    <location>
        <begin position="13"/>
        <end position="149"/>
    </location>
</feature>
<evidence type="ECO:0000259" key="2">
    <source>
        <dbReference type="Pfam" id="PF08190"/>
    </source>
</evidence>
<dbReference type="GO" id="GO:0005737">
    <property type="term" value="C:cytoplasm"/>
    <property type="evidence" value="ECO:0007669"/>
    <property type="project" value="TreeGrafter"/>
</dbReference>
<evidence type="ECO:0000313" key="4">
    <source>
        <dbReference type="Proteomes" id="UP000077266"/>
    </source>
</evidence>
<dbReference type="Proteomes" id="UP000077266">
    <property type="component" value="Unassembled WGS sequence"/>
</dbReference>
<dbReference type="InterPro" id="IPR050734">
    <property type="entry name" value="PIH1/Kintoun_subfamily"/>
</dbReference>